<proteinExistence type="inferred from homology"/>
<organism evidence="3 4">
    <name type="scientific">Actinokineospora soli</name>
    <dbReference type="NCBI Taxonomy" id="1048753"/>
    <lineage>
        <taxon>Bacteria</taxon>
        <taxon>Bacillati</taxon>
        <taxon>Actinomycetota</taxon>
        <taxon>Actinomycetes</taxon>
        <taxon>Pseudonocardiales</taxon>
        <taxon>Pseudonocardiaceae</taxon>
        <taxon>Actinokineospora</taxon>
    </lineage>
</organism>
<dbReference type="PRINTS" id="PR01438">
    <property type="entry name" value="UNVRSLSTRESS"/>
</dbReference>
<dbReference type="InterPro" id="IPR006016">
    <property type="entry name" value="UspA"/>
</dbReference>
<dbReference type="Pfam" id="PF00582">
    <property type="entry name" value="Usp"/>
    <property type="match status" value="1"/>
</dbReference>
<evidence type="ECO:0000313" key="4">
    <source>
        <dbReference type="Proteomes" id="UP001596512"/>
    </source>
</evidence>
<evidence type="ECO:0000313" key="3">
    <source>
        <dbReference type="EMBL" id="MFC7615430.1"/>
    </source>
</evidence>
<dbReference type="Proteomes" id="UP001596512">
    <property type="component" value="Unassembled WGS sequence"/>
</dbReference>
<dbReference type="PANTHER" id="PTHR46553:SF3">
    <property type="entry name" value="ADENINE NUCLEOTIDE ALPHA HYDROLASES-LIKE SUPERFAMILY PROTEIN"/>
    <property type="match status" value="1"/>
</dbReference>
<evidence type="ECO:0000259" key="2">
    <source>
        <dbReference type="Pfam" id="PF00582"/>
    </source>
</evidence>
<name>A0ABW2TQZ3_9PSEU</name>
<comment type="caution">
    <text evidence="3">The sequence shown here is derived from an EMBL/GenBank/DDBJ whole genome shotgun (WGS) entry which is preliminary data.</text>
</comment>
<evidence type="ECO:0000256" key="1">
    <source>
        <dbReference type="ARBA" id="ARBA00008791"/>
    </source>
</evidence>
<keyword evidence="4" id="KW-1185">Reference proteome</keyword>
<sequence length="54" mass="5517">MSRTLTELAADAALLVVGSRGEGGFRGLLLGSVSQGVLQHADCPVAIVRPKALD</sequence>
<dbReference type="SUPFAM" id="SSF52402">
    <property type="entry name" value="Adenine nucleotide alpha hydrolases-like"/>
    <property type="match status" value="1"/>
</dbReference>
<dbReference type="EMBL" id="JBHTEY010000004">
    <property type="protein sequence ID" value="MFC7615430.1"/>
    <property type="molecule type" value="Genomic_DNA"/>
</dbReference>
<dbReference type="Gene3D" id="3.40.50.620">
    <property type="entry name" value="HUPs"/>
    <property type="match status" value="1"/>
</dbReference>
<reference evidence="4" key="1">
    <citation type="journal article" date="2019" name="Int. J. Syst. Evol. Microbiol.">
        <title>The Global Catalogue of Microorganisms (GCM) 10K type strain sequencing project: providing services to taxonomists for standard genome sequencing and annotation.</title>
        <authorList>
            <consortium name="The Broad Institute Genomics Platform"/>
            <consortium name="The Broad Institute Genome Sequencing Center for Infectious Disease"/>
            <person name="Wu L."/>
            <person name="Ma J."/>
        </authorList>
    </citation>
    <scope>NUCLEOTIDE SEQUENCE [LARGE SCALE GENOMIC DNA]</scope>
    <source>
        <strain evidence="4">JCM 17695</strain>
    </source>
</reference>
<comment type="similarity">
    <text evidence="1">Belongs to the universal stress protein A family.</text>
</comment>
<protein>
    <submittedName>
        <fullName evidence="3">Universal stress protein</fullName>
    </submittedName>
</protein>
<dbReference type="InterPro" id="IPR014729">
    <property type="entry name" value="Rossmann-like_a/b/a_fold"/>
</dbReference>
<gene>
    <name evidence="3" type="ORF">ACFQV2_19940</name>
</gene>
<dbReference type="PANTHER" id="PTHR46553">
    <property type="entry name" value="ADENINE NUCLEOTIDE ALPHA HYDROLASES-LIKE SUPERFAMILY PROTEIN"/>
    <property type="match status" value="1"/>
</dbReference>
<dbReference type="InterPro" id="IPR006015">
    <property type="entry name" value="Universal_stress_UspA"/>
</dbReference>
<feature type="domain" description="UspA" evidence="2">
    <location>
        <begin position="9"/>
        <end position="49"/>
    </location>
</feature>
<accession>A0ABW2TQZ3</accession>